<dbReference type="InterPro" id="IPR027417">
    <property type="entry name" value="P-loop_NTPase"/>
</dbReference>
<keyword evidence="5" id="KW-1185">Reference proteome</keyword>
<organism evidence="4 5">
    <name type="scientific">Martelella alba</name>
    <dbReference type="NCBI Taxonomy" id="2590451"/>
    <lineage>
        <taxon>Bacteria</taxon>
        <taxon>Pseudomonadati</taxon>
        <taxon>Pseudomonadota</taxon>
        <taxon>Alphaproteobacteria</taxon>
        <taxon>Hyphomicrobiales</taxon>
        <taxon>Aurantimonadaceae</taxon>
        <taxon>Martelella</taxon>
    </lineage>
</organism>
<keyword evidence="2" id="KW-0067">ATP-binding</keyword>
<dbReference type="GO" id="GO:0016301">
    <property type="term" value="F:kinase activity"/>
    <property type="evidence" value="ECO:0007669"/>
    <property type="project" value="InterPro"/>
</dbReference>
<evidence type="ECO:0000256" key="2">
    <source>
        <dbReference type="ARBA" id="ARBA00022840"/>
    </source>
</evidence>
<dbReference type="EMBL" id="VHLG01000001">
    <property type="protein sequence ID" value="TPW33545.1"/>
    <property type="molecule type" value="Genomic_DNA"/>
</dbReference>
<evidence type="ECO:0000313" key="5">
    <source>
        <dbReference type="Proteomes" id="UP000318801"/>
    </source>
</evidence>
<dbReference type="Pfam" id="PF06414">
    <property type="entry name" value="Zeta_toxin"/>
    <property type="match status" value="1"/>
</dbReference>
<dbReference type="InterPro" id="IPR010488">
    <property type="entry name" value="Zeta_toxin_domain"/>
</dbReference>
<feature type="domain" description="Zeta toxin" evidence="3">
    <location>
        <begin position="81"/>
        <end position="281"/>
    </location>
</feature>
<protein>
    <recommendedName>
        <fullName evidence="3">Zeta toxin domain-containing protein</fullName>
    </recommendedName>
</protein>
<dbReference type="Proteomes" id="UP000318801">
    <property type="component" value="Unassembled WGS sequence"/>
</dbReference>
<evidence type="ECO:0000256" key="1">
    <source>
        <dbReference type="ARBA" id="ARBA00022741"/>
    </source>
</evidence>
<keyword evidence="1" id="KW-0547">Nucleotide-binding</keyword>
<comment type="caution">
    <text evidence="4">The sequence shown here is derived from an EMBL/GenBank/DDBJ whole genome shotgun (WGS) entry which is preliminary data.</text>
</comment>
<sequence>MFSIPNGQNRPPCGQIGERQLSAQDCGGAARRIRRCHSQPTFFETGNVKAGEGGNFTQLTPDEAQGIFENSIKPDLFAGSSRVEKPSFVLLAGQPGAGKSSALDLARQRFGTEGCVNVSNDALMTYHPNYYELTTKGYDAPFSHPAMMEVYGFASAMRVAVLDAAVAEGRNVVFEHTLPRDSAERQLPKMLGERFKTVDLWVLATPGTISRLSTYVRYEKQRAALAAAPDGFKNTHQDGPRKQTDAGNRERFALYRNCISELHALKLADQIRRAVILDRNGIHFESENFKSNSAAFRQMFVNLVDREITPREYRSLFDALPDLGGSYQAR</sequence>
<dbReference type="OrthoDB" id="9792687at2"/>
<dbReference type="AlphaFoldDB" id="A0A506UJQ7"/>
<dbReference type="GO" id="GO:0005524">
    <property type="term" value="F:ATP binding"/>
    <property type="evidence" value="ECO:0007669"/>
    <property type="project" value="UniProtKB-KW"/>
</dbReference>
<gene>
    <name evidence="4" type="ORF">FJU08_03050</name>
</gene>
<evidence type="ECO:0000313" key="4">
    <source>
        <dbReference type="EMBL" id="TPW33545.1"/>
    </source>
</evidence>
<evidence type="ECO:0000259" key="3">
    <source>
        <dbReference type="Pfam" id="PF06414"/>
    </source>
</evidence>
<dbReference type="SUPFAM" id="SSF52540">
    <property type="entry name" value="P-loop containing nucleoside triphosphate hydrolases"/>
    <property type="match status" value="1"/>
</dbReference>
<reference evidence="4 5" key="1">
    <citation type="submission" date="2019-06" db="EMBL/GenBank/DDBJ databases">
        <authorList>
            <person name="Li M."/>
        </authorList>
    </citation>
    <scope>NUCLEOTIDE SEQUENCE [LARGE SCALE GENOMIC DNA]</scope>
    <source>
        <strain evidence="4 5">BGMRC2036</strain>
    </source>
</reference>
<proteinExistence type="predicted"/>
<accession>A0A506UJQ7</accession>
<name>A0A506UJQ7_9HYPH</name>
<dbReference type="Gene3D" id="3.40.50.300">
    <property type="entry name" value="P-loop containing nucleotide triphosphate hydrolases"/>
    <property type="match status" value="1"/>
</dbReference>